<evidence type="ECO:0000313" key="4">
    <source>
        <dbReference type="Proteomes" id="UP000199223"/>
    </source>
</evidence>
<reference evidence="4" key="1">
    <citation type="submission" date="2016-10" db="EMBL/GenBank/DDBJ databases">
        <authorList>
            <person name="Varghese N."/>
            <person name="Submissions S."/>
        </authorList>
    </citation>
    <scope>NUCLEOTIDE SEQUENCE [LARGE SCALE GENOMIC DNA]</scope>
    <source>
        <strain evidence="4">CGMCC 1.10218</strain>
    </source>
</reference>
<dbReference type="Pfam" id="PF13630">
    <property type="entry name" value="SdpI"/>
    <property type="match status" value="1"/>
</dbReference>
<keyword evidence="1" id="KW-0812">Transmembrane</keyword>
<dbReference type="RefSeq" id="WP_092265020.1">
    <property type="nucleotide sequence ID" value="NZ_FNZA01000012.1"/>
</dbReference>
<feature type="transmembrane region" description="Helical" evidence="1">
    <location>
        <begin position="316"/>
        <end position="335"/>
    </location>
</feature>
<feature type="transmembrane region" description="Helical" evidence="1">
    <location>
        <begin position="160"/>
        <end position="181"/>
    </location>
</feature>
<dbReference type="OrthoDB" id="69861at2"/>
<keyword evidence="4" id="KW-1185">Reference proteome</keyword>
<keyword evidence="1" id="KW-0472">Membrane</keyword>
<name>A0A1H7AE00_9DEIO</name>
<dbReference type="Proteomes" id="UP000199223">
    <property type="component" value="Unassembled WGS sequence"/>
</dbReference>
<sequence>MTRSRIDLPLGLGTALTLALLGLSWPHLPEGERLALLPLSMSSVAMGILLYALSGLDGPRGAYSRAFGRGLVWQGVALAAAAHFGWSWDRVLAVSTGLLFVSLGNVTGRAQPSEWFGLRTRWTLLSERAWYATHRQAAPALMAVGAVYTAFAALTPRDLLVPWVMPLALLILLLPITALLYRLSRQEYERDPERRPAVPGARRHLPPYSQAERLLLGVLLALPSLTLLALGLNWERLPESVPMHFGAGGQPDRFGSRWELLGVPALALGLGALGLGLGRVQTATVAQRHFLITVFAGTGALLSGLTLASVTGQVHVGLGVGHAGMLGVFALAFWLPGPDGRPHRRAAGVFLGLAALSAGLALTLPGRGAEAVSAVLLAFGAPLFLAPVFLWKVETAGGSRRRASRD</sequence>
<evidence type="ECO:0000256" key="1">
    <source>
        <dbReference type="SAM" id="Phobius"/>
    </source>
</evidence>
<dbReference type="GO" id="GO:0009636">
    <property type="term" value="P:response to toxic substance"/>
    <property type="evidence" value="ECO:0007669"/>
    <property type="project" value="TreeGrafter"/>
</dbReference>
<protein>
    <submittedName>
        <fullName evidence="3">Uncharacterized membrane protein</fullName>
    </submittedName>
</protein>
<feature type="transmembrane region" description="Helical" evidence="1">
    <location>
        <begin position="214"/>
        <end position="234"/>
    </location>
</feature>
<dbReference type="PANTHER" id="PTHR37810">
    <property type="entry name" value="IMMUNITY PROTEIN SDPI"/>
    <property type="match status" value="1"/>
</dbReference>
<evidence type="ECO:0000259" key="2">
    <source>
        <dbReference type="Pfam" id="PF07853"/>
    </source>
</evidence>
<proteinExistence type="predicted"/>
<dbReference type="PANTHER" id="PTHR37810:SF5">
    <property type="entry name" value="IMMUNITY PROTEIN SDPI"/>
    <property type="match status" value="1"/>
</dbReference>
<feature type="transmembrane region" description="Helical" evidence="1">
    <location>
        <begin position="371"/>
        <end position="391"/>
    </location>
</feature>
<dbReference type="InterPro" id="IPR025962">
    <property type="entry name" value="SdpI/YhfL"/>
</dbReference>
<feature type="transmembrane region" description="Helical" evidence="1">
    <location>
        <begin position="290"/>
        <end position="310"/>
    </location>
</feature>
<dbReference type="EMBL" id="FNZA01000012">
    <property type="protein sequence ID" value="SEJ63841.1"/>
    <property type="molecule type" value="Genomic_DNA"/>
</dbReference>
<feature type="transmembrane region" description="Helical" evidence="1">
    <location>
        <begin position="260"/>
        <end position="278"/>
    </location>
</feature>
<feature type="transmembrane region" description="Helical" evidence="1">
    <location>
        <begin position="36"/>
        <end position="54"/>
    </location>
</feature>
<evidence type="ECO:0000313" key="3">
    <source>
        <dbReference type="EMBL" id="SEJ63841.1"/>
    </source>
</evidence>
<feature type="domain" description="DUF1648" evidence="2">
    <location>
        <begin position="225"/>
        <end position="267"/>
    </location>
</feature>
<accession>A0A1H7AE00</accession>
<dbReference type="STRING" id="856736.SAMN04488058_112101"/>
<dbReference type="AlphaFoldDB" id="A0A1H7AE00"/>
<organism evidence="3 4">
    <name type="scientific">Deinococcus reticulitermitis</name>
    <dbReference type="NCBI Taxonomy" id="856736"/>
    <lineage>
        <taxon>Bacteria</taxon>
        <taxon>Thermotogati</taxon>
        <taxon>Deinococcota</taxon>
        <taxon>Deinococci</taxon>
        <taxon>Deinococcales</taxon>
        <taxon>Deinococcaceae</taxon>
        <taxon>Deinococcus</taxon>
    </lineage>
</organism>
<keyword evidence="1" id="KW-1133">Transmembrane helix</keyword>
<dbReference type="InterPro" id="IPR012867">
    <property type="entry name" value="DUF1648"/>
</dbReference>
<feature type="transmembrane region" description="Helical" evidence="1">
    <location>
        <begin position="129"/>
        <end position="154"/>
    </location>
</feature>
<feature type="transmembrane region" description="Helical" evidence="1">
    <location>
        <begin position="347"/>
        <end position="365"/>
    </location>
</feature>
<gene>
    <name evidence="3" type="ORF">SAMN04488058_112101</name>
</gene>
<dbReference type="Pfam" id="PF07853">
    <property type="entry name" value="DUF1648"/>
    <property type="match status" value="1"/>
</dbReference>